<reference evidence="3 4" key="1">
    <citation type="journal article" date="2019" name="Gigascience">
        <title>Whole-genome sequence of the oriental lung fluke Paragonimus westermani.</title>
        <authorList>
            <person name="Oey H."/>
            <person name="Zakrzewski M."/>
            <person name="Narain K."/>
            <person name="Devi K.R."/>
            <person name="Agatsuma T."/>
            <person name="Nawaratna S."/>
            <person name="Gobert G.N."/>
            <person name="Jones M.K."/>
            <person name="Ragan M.A."/>
            <person name="McManus D.P."/>
            <person name="Krause L."/>
        </authorList>
    </citation>
    <scope>NUCLEOTIDE SEQUENCE [LARGE SCALE GENOMIC DNA]</scope>
    <source>
        <strain evidence="3 4">IND2009</strain>
    </source>
</reference>
<dbReference type="PROSITE" id="PS00028">
    <property type="entry name" value="ZINC_FINGER_C2H2_1"/>
    <property type="match status" value="1"/>
</dbReference>
<evidence type="ECO:0000256" key="1">
    <source>
        <dbReference type="SAM" id="MobiDB-lite"/>
    </source>
</evidence>
<dbReference type="SUPFAM" id="SSF57667">
    <property type="entry name" value="beta-beta-alpha zinc fingers"/>
    <property type="match status" value="2"/>
</dbReference>
<dbReference type="SMART" id="SM00451">
    <property type="entry name" value="ZnF_U1"/>
    <property type="match status" value="2"/>
</dbReference>
<dbReference type="Proteomes" id="UP000324629">
    <property type="component" value="Unassembled WGS sequence"/>
</dbReference>
<protein>
    <recommendedName>
        <fullName evidence="2">C2H2-type domain-containing protein</fullName>
    </recommendedName>
</protein>
<dbReference type="Pfam" id="PF12874">
    <property type="entry name" value="zf-met"/>
    <property type="match status" value="2"/>
</dbReference>
<comment type="caution">
    <text evidence="3">The sequence shown here is derived from an EMBL/GenBank/DDBJ whole genome shotgun (WGS) entry which is preliminary data.</text>
</comment>
<feature type="compositionally biased region" description="Polar residues" evidence="1">
    <location>
        <begin position="174"/>
        <end position="191"/>
    </location>
</feature>
<organism evidence="3 4">
    <name type="scientific">Paragonimus westermani</name>
    <dbReference type="NCBI Taxonomy" id="34504"/>
    <lineage>
        <taxon>Eukaryota</taxon>
        <taxon>Metazoa</taxon>
        <taxon>Spiralia</taxon>
        <taxon>Lophotrochozoa</taxon>
        <taxon>Platyhelminthes</taxon>
        <taxon>Trematoda</taxon>
        <taxon>Digenea</taxon>
        <taxon>Plagiorchiida</taxon>
        <taxon>Troglotremata</taxon>
        <taxon>Troglotrematidae</taxon>
        <taxon>Paragonimus</taxon>
    </lineage>
</organism>
<dbReference type="AlphaFoldDB" id="A0A5J4NP47"/>
<feature type="compositionally biased region" description="Polar residues" evidence="1">
    <location>
        <begin position="240"/>
        <end position="252"/>
    </location>
</feature>
<feature type="region of interest" description="Disordered" evidence="1">
    <location>
        <begin position="174"/>
        <end position="255"/>
    </location>
</feature>
<dbReference type="GO" id="GO:0003676">
    <property type="term" value="F:nucleic acid binding"/>
    <property type="evidence" value="ECO:0007669"/>
    <property type="project" value="InterPro"/>
</dbReference>
<keyword evidence="4" id="KW-1185">Reference proteome</keyword>
<dbReference type="InterPro" id="IPR036236">
    <property type="entry name" value="Znf_C2H2_sf"/>
</dbReference>
<dbReference type="SMART" id="SM00355">
    <property type="entry name" value="ZnF_C2H2"/>
    <property type="match status" value="2"/>
</dbReference>
<proteinExistence type="predicted"/>
<name>A0A5J4NP47_9TREM</name>
<evidence type="ECO:0000313" key="3">
    <source>
        <dbReference type="EMBL" id="KAA3677343.1"/>
    </source>
</evidence>
<gene>
    <name evidence="3" type="ORF">DEA37_0011306</name>
</gene>
<dbReference type="GO" id="GO:0008270">
    <property type="term" value="F:zinc ion binding"/>
    <property type="evidence" value="ECO:0007669"/>
    <property type="project" value="InterPro"/>
</dbReference>
<evidence type="ECO:0000313" key="4">
    <source>
        <dbReference type="Proteomes" id="UP000324629"/>
    </source>
</evidence>
<dbReference type="Gene3D" id="3.30.160.60">
    <property type="entry name" value="Classic Zinc Finger"/>
    <property type="match status" value="1"/>
</dbReference>
<feature type="domain" description="C2H2-type" evidence="2">
    <location>
        <begin position="137"/>
        <end position="159"/>
    </location>
</feature>
<accession>A0A5J4NP47</accession>
<sequence length="362" mass="40045">MSMDVDDYIPMDLSSQNFPISRTPTQNDRISAKVSVEKLMDASLRNGVTCKPCQLRLTSLTSLREHEAGKRHQQVIAGQRRPRAPPNDVPTSGCGDENVDSTILSSISNELTDAESVQDPKHRKRSFSVTPGAPFFCEVCEVYLQHTSALETHVMGKKHRASLLACEHIPTVPQHASRNGATGVSKLGNTNSDKENYNPILDRCSSTKSCDFEQPPPTQKHFRTGPDDRSIDAGSDHMSSHSTVSPLPQSHSRACEESNLPPFVVRNLDMKTILKRVCLTQIIALLSDSNNLPCPTLPNEPWTDNSDLLSLLDFVCRQSFISPLSRRSVDTTASSHPVLSCEQLARNFLLLSWCQLLAMLDK</sequence>
<dbReference type="EMBL" id="QNGE01001551">
    <property type="protein sequence ID" value="KAA3677343.1"/>
    <property type="molecule type" value="Genomic_DNA"/>
</dbReference>
<dbReference type="InterPro" id="IPR003604">
    <property type="entry name" value="Matrin/U1-like-C_Znf_C2H2"/>
</dbReference>
<evidence type="ECO:0000259" key="2">
    <source>
        <dbReference type="PROSITE" id="PS00028"/>
    </source>
</evidence>
<feature type="compositionally biased region" description="Basic and acidic residues" evidence="1">
    <location>
        <begin position="224"/>
        <end position="239"/>
    </location>
</feature>
<feature type="region of interest" description="Disordered" evidence="1">
    <location>
        <begin position="66"/>
        <end position="97"/>
    </location>
</feature>
<dbReference type="InterPro" id="IPR013087">
    <property type="entry name" value="Znf_C2H2_type"/>
</dbReference>